<keyword evidence="2" id="KW-1185">Reference proteome</keyword>
<reference evidence="1" key="1">
    <citation type="submission" date="2021-03" db="EMBL/GenBank/DDBJ databases">
        <authorList>
            <person name="Tagirdzhanova G."/>
        </authorList>
    </citation>
    <scope>NUCLEOTIDE SEQUENCE</scope>
</reference>
<gene>
    <name evidence="1" type="ORF">IMSHALPRED_003561</name>
</gene>
<sequence>MVPGFDVSIWVPEICEKWDYNIDSVQITTGILIGAAALFAGISAVGGLTASEQYDTWNFAEISEDGTNELAFIEQAWNSVDQLHDSLFVTGTNLTTVMKGGYFLGNGEVLALSGGTNGSLIQPSGNTTLDVADQLVTLVTEAVINAYFKSSSAFILYIPFGMVLDAEGHAKNNYVEFDETSCRAMFLNVAAWTNQMVGTCDQGGLSVLVNAFNTSAMNPVSGQQPPSWWTKANYDYGLHSFSPQDMIAASVNGFLNYGFNHNVTDDIANTLLNPDGNDNLDMILNLNPSSAGSYNLHVCRLYDLSVVPFITFSTAGQNSQAQWLPCPCMSTQANITIPGTNTVQYFKDYMDPGGAYALSNTPGEGKLSNSYMGYGKDSCLAIYYQ</sequence>
<name>A0A8H3F186_9LECA</name>
<dbReference type="AlphaFoldDB" id="A0A8H3F186"/>
<evidence type="ECO:0000313" key="2">
    <source>
        <dbReference type="Proteomes" id="UP000664534"/>
    </source>
</evidence>
<comment type="caution">
    <text evidence="1">The sequence shown here is derived from an EMBL/GenBank/DDBJ whole genome shotgun (WGS) entry which is preliminary data.</text>
</comment>
<organism evidence="1 2">
    <name type="scientific">Imshaugia aleurites</name>
    <dbReference type="NCBI Taxonomy" id="172621"/>
    <lineage>
        <taxon>Eukaryota</taxon>
        <taxon>Fungi</taxon>
        <taxon>Dikarya</taxon>
        <taxon>Ascomycota</taxon>
        <taxon>Pezizomycotina</taxon>
        <taxon>Lecanoromycetes</taxon>
        <taxon>OSLEUM clade</taxon>
        <taxon>Lecanoromycetidae</taxon>
        <taxon>Lecanorales</taxon>
        <taxon>Lecanorineae</taxon>
        <taxon>Parmeliaceae</taxon>
        <taxon>Imshaugia</taxon>
    </lineage>
</organism>
<dbReference type="OrthoDB" id="5318987at2759"/>
<dbReference type="EMBL" id="CAJPDT010000018">
    <property type="protein sequence ID" value="CAF9917396.1"/>
    <property type="molecule type" value="Genomic_DNA"/>
</dbReference>
<accession>A0A8H3F186</accession>
<proteinExistence type="predicted"/>
<protein>
    <submittedName>
        <fullName evidence="1">Uncharacterized protein</fullName>
    </submittedName>
</protein>
<dbReference type="Proteomes" id="UP000664534">
    <property type="component" value="Unassembled WGS sequence"/>
</dbReference>
<evidence type="ECO:0000313" key="1">
    <source>
        <dbReference type="EMBL" id="CAF9917396.1"/>
    </source>
</evidence>